<feature type="transmembrane region" description="Helical" evidence="1">
    <location>
        <begin position="231"/>
        <end position="253"/>
    </location>
</feature>
<dbReference type="Proteomes" id="UP000008311">
    <property type="component" value="Unassembled WGS sequence"/>
</dbReference>
<gene>
    <name evidence="2" type="ORF">RCOM_1921050</name>
</gene>
<feature type="non-terminal residue" evidence="2">
    <location>
        <position position="1"/>
    </location>
</feature>
<feature type="transmembrane region" description="Helical" evidence="1">
    <location>
        <begin position="185"/>
        <end position="207"/>
    </location>
</feature>
<feature type="transmembrane region" description="Helical" evidence="1">
    <location>
        <begin position="265"/>
        <end position="284"/>
    </location>
</feature>
<reference evidence="3" key="1">
    <citation type="journal article" date="2010" name="Nat. Biotechnol.">
        <title>Draft genome sequence of the oilseed species Ricinus communis.</title>
        <authorList>
            <person name="Chan A.P."/>
            <person name="Crabtree J."/>
            <person name="Zhao Q."/>
            <person name="Lorenzi H."/>
            <person name="Orvis J."/>
            <person name="Puiu D."/>
            <person name="Melake-Berhan A."/>
            <person name="Jones K.M."/>
            <person name="Redman J."/>
            <person name="Chen G."/>
            <person name="Cahoon E.B."/>
            <person name="Gedil M."/>
            <person name="Stanke M."/>
            <person name="Haas B.J."/>
            <person name="Wortman J.R."/>
            <person name="Fraser-Liggett C.M."/>
            <person name="Ravel J."/>
            <person name="Rabinowicz P.D."/>
        </authorList>
    </citation>
    <scope>NUCLEOTIDE SEQUENCE [LARGE SCALE GENOMIC DNA]</scope>
    <source>
        <strain evidence="3">cv. Hale</strain>
    </source>
</reference>
<sequence>PDRCDHGAYRRRAVGPGYGGRCNRGRHYLRLPALHDAYLRPHSRPGDLGVQQRGPERLHCVCGAQRGAGFRERHPALRAHAVPCGHPGDDRADHRRLAARTVRLQVPSGDLAGRLCGCTLDYGGARLAAGSGEVERARDRLRDGLRGVAARDGAAHDRGRERVLAMTERRPVWPPLVRIEKGSEMIGAMFGVPVLCVLALVHLYWAFGGRRAVTVAASAHSGARGVRPSRAALVGIAGAFGAAAAVVAMRAGWIDLWRDPPSVRIAAGMVALAFSLRAIGDFRYVGAFKRNGNASVFGFVDTLLCCPLCIALSVAAISPV</sequence>
<dbReference type="Pfam" id="PF13160">
    <property type="entry name" value="DUF3995"/>
    <property type="match status" value="1"/>
</dbReference>
<dbReference type="InParanoid" id="B9TJC9"/>
<organism evidence="2 3">
    <name type="scientific">Ricinus communis</name>
    <name type="common">Castor bean</name>
    <dbReference type="NCBI Taxonomy" id="3988"/>
    <lineage>
        <taxon>Eukaryota</taxon>
        <taxon>Viridiplantae</taxon>
        <taxon>Streptophyta</taxon>
        <taxon>Embryophyta</taxon>
        <taxon>Tracheophyta</taxon>
        <taxon>Spermatophyta</taxon>
        <taxon>Magnoliopsida</taxon>
        <taxon>eudicotyledons</taxon>
        <taxon>Gunneridae</taxon>
        <taxon>Pentapetalae</taxon>
        <taxon>rosids</taxon>
        <taxon>fabids</taxon>
        <taxon>Malpighiales</taxon>
        <taxon>Euphorbiaceae</taxon>
        <taxon>Acalyphoideae</taxon>
        <taxon>Acalypheae</taxon>
        <taxon>Ricinus</taxon>
    </lineage>
</organism>
<evidence type="ECO:0000313" key="2">
    <source>
        <dbReference type="EMBL" id="EEF24036.1"/>
    </source>
</evidence>
<keyword evidence="1" id="KW-0812">Transmembrane</keyword>
<feature type="transmembrane region" description="Helical" evidence="1">
    <location>
        <begin position="296"/>
        <end position="317"/>
    </location>
</feature>
<keyword evidence="3" id="KW-1185">Reference proteome</keyword>
<keyword evidence="1" id="KW-1133">Transmembrane helix</keyword>
<protein>
    <submittedName>
        <fullName evidence="2">Uncharacterized protein</fullName>
    </submittedName>
</protein>
<keyword evidence="1" id="KW-0472">Membrane</keyword>
<accession>B9TJC9</accession>
<evidence type="ECO:0000313" key="3">
    <source>
        <dbReference type="Proteomes" id="UP000008311"/>
    </source>
</evidence>
<proteinExistence type="predicted"/>
<name>B9TJC9_RICCO</name>
<dbReference type="AlphaFoldDB" id="B9TJC9"/>
<dbReference type="InterPro" id="IPR025058">
    <property type="entry name" value="DUF3995"/>
</dbReference>
<evidence type="ECO:0000256" key="1">
    <source>
        <dbReference type="SAM" id="Phobius"/>
    </source>
</evidence>
<dbReference type="EMBL" id="EQ983698">
    <property type="protein sequence ID" value="EEF24036.1"/>
    <property type="molecule type" value="Genomic_DNA"/>
</dbReference>